<reference evidence="2" key="1">
    <citation type="journal article" date="2020" name="mSystems">
        <title>Genome- and Community-Level Interaction Insights into Carbon Utilization and Element Cycling Functions of Hydrothermarchaeota in Hydrothermal Sediment.</title>
        <authorList>
            <person name="Zhou Z."/>
            <person name="Liu Y."/>
            <person name="Xu W."/>
            <person name="Pan J."/>
            <person name="Luo Z.H."/>
            <person name="Li M."/>
        </authorList>
    </citation>
    <scope>NUCLEOTIDE SEQUENCE [LARGE SCALE GENOMIC DNA]</scope>
    <source>
        <strain evidence="2">SpSt-1181</strain>
    </source>
</reference>
<dbReference type="EMBL" id="DSBW01000085">
    <property type="protein sequence ID" value="HED30831.1"/>
    <property type="molecule type" value="Genomic_DNA"/>
</dbReference>
<dbReference type="AlphaFoldDB" id="A0A831SNE6"/>
<dbReference type="Gene3D" id="3.30.300.280">
    <property type="entry name" value="S-adenosylmethionine synthetase, C-terminal domain"/>
    <property type="match status" value="1"/>
</dbReference>
<dbReference type="Gene3D" id="3.30.300.340">
    <property type="entry name" value="S-adenosylmethionine synthetase, N-terminal domain"/>
    <property type="match status" value="1"/>
</dbReference>
<dbReference type="PANTHER" id="PTHR36697">
    <property type="entry name" value="S-ADENOSYLMETHIONINE SYNTHASE"/>
    <property type="match status" value="1"/>
</dbReference>
<dbReference type="PANTHER" id="PTHR36697:SF1">
    <property type="entry name" value="S-ADENOSYLMETHIONINE SYNTHASE"/>
    <property type="match status" value="1"/>
</dbReference>
<dbReference type="Proteomes" id="UP000886335">
    <property type="component" value="Unassembled WGS sequence"/>
</dbReference>
<dbReference type="Pfam" id="PF01941">
    <property type="entry name" value="AdoMet_Synthase"/>
    <property type="match status" value="1"/>
</dbReference>
<comment type="similarity">
    <text evidence="1">Belongs to the AdoMet synthetase 2 family.</text>
</comment>
<accession>A0A831SNE6</accession>
<dbReference type="InterPro" id="IPR042543">
    <property type="entry name" value="AdoMet_synthase_2"/>
</dbReference>
<sequence>NSPIFKHAYPETGKDIKIMGMRNGRDLTLTVAMAFVDQYIHNEAMYFERKEIIRDNLVQFVNHKKNSLDNVTVHINTLDDPSRGPGGMYLTVLGSSAESGDSGQVGRGNRVNGLISFNRPQTLEAAAGKNPVNHVGKIYNVLSHQMARRIYKEIKGISGVTVFLCSQIGKPLDEPLTATAKLILEEGVNLQDVEKEVASVIHVELAYIQVFLDELAMGNHPVC</sequence>
<protein>
    <submittedName>
        <fullName evidence="2">S-adenosylmethionine synthetase</fullName>
    </submittedName>
</protein>
<evidence type="ECO:0000256" key="1">
    <source>
        <dbReference type="ARBA" id="ARBA00006892"/>
    </source>
</evidence>
<dbReference type="InterPro" id="IPR027790">
    <property type="entry name" value="AdoMet_synthase_2_family"/>
</dbReference>
<dbReference type="InterPro" id="IPR042544">
    <property type="entry name" value="AdoMet_synthase_3"/>
</dbReference>
<proteinExistence type="inferred from homology"/>
<comment type="caution">
    <text evidence="2">The sequence shown here is derived from an EMBL/GenBank/DDBJ whole genome shotgun (WGS) entry which is preliminary data.</text>
</comment>
<evidence type="ECO:0000313" key="2">
    <source>
        <dbReference type="EMBL" id="HED30831.1"/>
    </source>
</evidence>
<name>A0A831SNE6_PROAE</name>
<gene>
    <name evidence="2" type="ORF">ENN50_03930</name>
</gene>
<feature type="non-terminal residue" evidence="2">
    <location>
        <position position="1"/>
    </location>
</feature>
<organism evidence="2">
    <name type="scientific">Prosthecochloris aestuarii</name>
    <dbReference type="NCBI Taxonomy" id="1102"/>
    <lineage>
        <taxon>Bacteria</taxon>
        <taxon>Pseudomonadati</taxon>
        <taxon>Chlorobiota</taxon>
        <taxon>Chlorobiia</taxon>
        <taxon>Chlorobiales</taxon>
        <taxon>Chlorobiaceae</taxon>
        <taxon>Prosthecochloris</taxon>
    </lineage>
</organism>